<feature type="compositionally biased region" description="Basic and acidic residues" evidence="1">
    <location>
        <begin position="379"/>
        <end position="388"/>
    </location>
</feature>
<feature type="compositionally biased region" description="Acidic residues" evidence="1">
    <location>
        <begin position="358"/>
        <end position="378"/>
    </location>
</feature>
<accession>A0A7C8QYX1</accession>
<feature type="region of interest" description="Disordered" evidence="1">
    <location>
        <begin position="350"/>
        <end position="393"/>
    </location>
</feature>
<comment type="caution">
    <text evidence="2">The sequence shown here is derived from an EMBL/GenBank/DDBJ whole genome shotgun (WGS) entry which is preliminary data.</text>
</comment>
<gene>
    <name evidence="2" type="ORF">TWF106_001706</name>
</gene>
<reference evidence="2 3" key="1">
    <citation type="submission" date="2019-06" db="EMBL/GenBank/DDBJ databases">
        <authorList>
            <person name="Palmer J.M."/>
        </authorList>
    </citation>
    <scope>NUCLEOTIDE SEQUENCE [LARGE SCALE GENOMIC DNA]</scope>
    <source>
        <strain evidence="2 3">TWF106</strain>
    </source>
</reference>
<dbReference type="EMBL" id="WIWS01000013">
    <property type="protein sequence ID" value="KAF3225833.1"/>
    <property type="molecule type" value="Genomic_DNA"/>
</dbReference>
<dbReference type="AlphaFoldDB" id="A0A7C8QYX1"/>
<protein>
    <submittedName>
        <fullName evidence="2">Uncharacterized protein</fullName>
    </submittedName>
</protein>
<evidence type="ECO:0000313" key="3">
    <source>
        <dbReference type="Proteomes" id="UP000472727"/>
    </source>
</evidence>
<dbReference type="Proteomes" id="UP000472727">
    <property type="component" value="Unassembled WGS sequence"/>
</dbReference>
<evidence type="ECO:0000313" key="2">
    <source>
        <dbReference type="EMBL" id="KAF3225833.1"/>
    </source>
</evidence>
<organism evidence="2 3">
    <name type="scientific">Orbilia oligospora</name>
    <name type="common">Nematode-trapping fungus</name>
    <name type="synonym">Arthrobotrys oligospora</name>
    <dbReference type="NCBI Taxonomy" id="2813651"/>
    <lineage>
        <taxon>Eukaryota</taxon>
        <taxon>Fungi</taxon>
        <taxon>Dikarya</taxon>
        <taxon>Ascomycota</taxon>
        <taxon>Pezizomycotina</taxon>
        <taxon>Orbiliomycetes</taxon>
        <taxon>Orbiliales</taxon>
        <taxon>Orbiliaceae</taxon>
        <taxon>Orbilia</taxon>
    </lineage>
</organism>
<name>A0A7C8QYX1_ORBOL</name>
<proteinExistence type="predicted"/>
<evidence type="ECO:0000256" key="1">
    <source>
        <dbReference type="SAM" id="MobiDB-lite"/>
    </source>
</evidence>
<sequence length="539" mass="61588">MSVSKATFTALPAEIHSMIFSFIEAHYHKARKIKAWKSDPLPPEIKQLAFINQQWRRLVIGRKFKSQHLPRIEDVRKLGNLSSNHPVVTTSLRDLTIFVTHTDLPELWLQIEKWAKEGSNLQSLVIKISYGQTSQHQVSATGGGGKYTLYEFVDSANAEAASSVHVPIPIERLELNTSITDPDEGSDLVLQFGDRSVRILLGRLKTTTYLKLHVFGNCRSRKFLRTTYEATCGYMESIIQFQNEGMKNLTTLELRYNIFMSRQPYNTSTRSFYLDEHVDERGDNLSNLLRQLSKRLKSVLLRYDRATSEIFEPKNGTLSEGETEDWPHLHTFHLIFSDVDAYGYRRSELQAKGNGEAQGEEEEDEEDEEELEPMDGDQEYQHIPKNDNDGFDWLSPDIVDDKIDYQDDRAKRTATSGVRSFYLIAAKAVANKMRAIQSFEMSMSKSFSVLPTSPSIGSKLTRERRLQDLSVDSQVYMEYVNRPPNPKLVVIGHQILEPSDLPDSEDEEGDNQLARIFKEGVGEDVKIKYNLPKSLHSLV</sequence>